<dbReference type="Gene3D" id="1.10.10.60">
    <property type="entry name" value="Homeodomain-like"/>
    <property type="match status" value="1"/>
</dbReference>
<dbReference type="WBParaSite" id="Hba_18927">
    <property type="protein sequence ID" value="Hba_18927"/>
    <property type="gene ID" value="Hba_18927"/>
</dbReference>
<organism evidence="1 2">
    <name type="scientific">Heterorhabditis bacteriophora</name>
    <name type="common">Entomopathogenic nematode worm</name>
    <dbReference type="NCBI Taxonomy" id="37862"/>
    <lineage>
        <taxon>Eukaryota</taxon>
        <taxon>Metazoa</taxon>
        <taxon>Ecdysozoa</taxon>
        <taxon>Nematoda</taxon>
        <taxon>Chromadorea</taxon>
        <taxon>Rhabditida</taxon>
        <taxon>Rhabditina</taxon>
        <taxon>Rhabditomorpha</taxon>
        <taxon>Strongyloidea</taxon>
        <taxon>Heterorhabditidae</taxon>
        <taxon>Heterorhabditis</taxon>
    </lineage>
</organism>
<proteinExistence type="predicted"/>
<dbReference type="AlphaFoldDB" id="A0A1I7XMB5"/>
<evidence type="ECO:0000313" key="2">
    <source>
        <dbReference type="WBParaSite" id="Hba_18927"/>
    </source>
</evidence>
<accession>A0A1I7XMB5</accession>
<keyword evidence="1" id="KW-1185">Reference proteome</keyword>
<name>A0A1I7XMB5_HETBA</name>
<dbReference type="Proteomes" id="UP000095283">
    <property type="component" value="Unplaced"/>
</dbReference>
<reference evidence="2" key="1">
    <citation type="submission" date="2016-11" db="UniProtKB">
        <authorList>
            <consortium name="WormBaseParasite"/>
        </authorList>
    </citation>
    <scope>IDENTIFICATION</scope>
</reference>
<evidence type="ECO:0000313" key="1">
    <source>
        <dbReference type="Proteomes" id="UP000095283"/>
    </source>
</evidence>
<sequence>MGRASTLSLHERGQIKALSTAGHSLKHITDVLASFSNMIMPQSTPAEAPRPSWRTMISTLWTGHRTQRT</sequence>
<protein>
    <submittedName>
        <fullName evidence="2">HTH_Tnp_Tc3_1 domain-containing protein</fullName>
    </submittedName>
</protein>